<organism evidence="1 2">
    <name type="scientific">Trichomonas vaginalis (strain ATCC PRA-98 / G3)</name>
    <dbReference type="NCBI Taxonomy" id="412133"/>
    <lineage>
        <taxon>Eukaryota</taxon>
        <taxon>Metamonada</taxon>
        <taxon>Parabasalia</taxon>
        <taxon>Trichomonadida</taxon>
        <taxon>Trichomonadidae</taxon>
        <taxon>Trichomonas</taxon>
    </lineage>
</organism>
<dbReference type="SMR" id="A2DG00"/>
<dbReference type="EMBL" id="DS113196">
    <property type="protein sequence ID" value="EAY20627.1"/>
    <property type="molecule type" value="Genomic_DNA"/>
</dbReference>
<dbReference type="VEuPathDB" id="TrichDB:TVAGG3_0953000"/>
<evidence type="ECO:0000313" key="1">
    <source>
        <dbReference type="EMBL" id="EAY20627.1"/>
    </source>
</evidence>
<name>A2DG00_TRIV3</name>
<evidence type="ECO:0000313" key="2">
    <source>
        <dbReference type="Proteomes" id="UP000001542"/>
    </source>
</evidence>
<dbReference type="KEGG" id="tva:5466170"/>
<proteinExistence type="predicted"/>
<dbReference type="AlphaFoldDB" id="A2DG00"/>
<sequence length="165" mass="19532">MTKGFIYDLDNETIDKAREEYRNYLRDHDEEIKSLAGFSKAKAIFKKANVFFEKESPELRKFLEERGYLQPEIQTIAKDTKIPNSEQNMTTKLYDPDKETINKAKEEYRNYLRDHDEEIKALYGMAKTKAIFKKANAFFEKESPELREFLEERGYLLPAPQVVND</sequence>
<keyword evidence="2" id="KW-1185">Reference proteome</keyword>
<dbReference type="InParanoid" id="A2DG00"/>
<reference evidence="1" key="1">
    <citation type="submission" date="2006-10" db="EMBL/GenBank/DDBJ databases">
        <authorList>
            <person name="Amadeo P."/>
            <person name="Zhao Q."/>
            <person name="Wortman J."/>
            <person name="Fraser-Liggett C."/>
            <person name="Carlton J."/>
        </authorList>
    </citation>
    <scope>NUCLEOTIDE SEQUENCE</scope>
    <source>
        <strain evidence="1">G3</strain>
    </source>
</reference>
<dbReference type="Proteomes" id="UP000001542">
    <property type="component" value="Unassembled WGS sequence"/>
</dbReference>
<dbReference type="VEuPathDB" id="TrichDB:TVAG_163230"/>
<accession>A2DG00</accession>
<reference evidence="1" key="2">
    <citation type="journal article" date="2007" name="Science">
        <title>Draft genome sequence of the sexually transmitted pathogen Trichomonas vaginalis.</title>
        <authorList>
            <person name="Carlton J.M."/>
            <person name="Hirt R.P."/>
            <person name="Silva J.C."/>
            <person name="Delcher A.L."/>
            <person name="Schatz M."/>
            <person name="Zhao Q."/>
            <person name="Wortman J.R."/>
            <person name="Bidwell S.L."/>
            <person name="Alsmark U.C.M."/>
            <person name="Besteiro S."/>
            <person name="Sicheritz-Ponten T."/>
            <person name="Noel C.J."/>
            <person name="Dacks J.B."/>
            <person name="Foster P.G."/>
            <person name="Simillion C."/>
            <person name="Van de Peer Y."/>
            <person name="Miranda-Saavedra D."/>
            <person name="Barton G.J."/>
            <person name="Westrop G.D."/>
            <person name="Mueller S."/>
            <person name="Dessi D."/>
            <person name="Fiori P.L."/>
            <person name="Ren Q."/>
            <person name="Paulsen I."/>
            <person name="Zhang H."/>
            <person name="Bastida-Corcuera F.D."/>
            <person name="Simoes-Barbosa A."/>
            <person name="Brown M.T."/>
            <person name="Hayes R.D."/>
            <person name="Mukherjee M."/>
            <person name="Okumura C.Y."/>
            <person name="Schneider R."/>
            <person name="Smith A.J."/>
            <person name="Vanacova S."/>
            <person name="Villalvazo M."/>
            <person name="Haas B.J."/>
            <person name="Pertea M."/>
            <person name="Feldblyum T.V."/>
            <person name="Utterback T.R."/>
            <person name="Shu C.L."/>
            <person name="Osoegawa K."/>
            <person name="de Jong P.J."/>
            <person name="Hrdy I."/>
            <person name="Horvathova L."/>
            <person name="Zubacova Z."/>
            <person name="Dolezal P."/>
            <person name="Malik S.B."/>
            <person name="Logsdon J.M. Jr."/>
            <person name="Henze K."/>
            <person name="Gupta A."/>
            <person name="Wang C.C."/>
            <person name="Dunne R.L."/>
            <person name="Upcroft J.A."/>
            <person name="Upcroft P."/>
            <person name="White O."/>
            <person name="Salzberg S.L."/>
            <person name="Tang P."/>
            <person name="Chiu C.-H."/>
            <person name="Lee Y.-S."/>
            <person name="Embley T.M."/>
            <person name="Coombs G.H."/>
            <person name="Mottram J.C."/>
            <person name="Tachezy J."/>
            <person name="Fraser-Liggett C.M."/>
            <person name="Johnson P.J."/>
        </authorList>
    </citation>
    <scope>NUCLEOTIDE SEQUENCE [LARGE SCALE GENOMIC DNA]</scope>
    <source>
        <strain evidence="1">G3</strain>
    </source>
</reference>
<protein>
    <submittedName>
        <fullName evidence="1">Uncharacterized protein</fullName>
    </submittedName>
</protein>
<gene>
    <name evidence="1" type="ORF">TVAG_163230</name>
</gene>
<dbReference type="RefSeq" id="XP_001581613.1">
    <property type="nucleotide sequence ID" value="XM_001581563.1"/>
</dbReference>